<dbReference type="InterPro" id="IPR053876">
    <property type="entry name" value="Phage_int_M"/>
</dbReference>
<accession>A0A1W6YXS3</accession>
<dbReference type="PANTHER" id="PTHR30629:SF2">
    <property type="entry name" value="PROPHAGE INTEGRASE INTS-RELATED"/>
    <property type="match status" value="1"/>
</dbReference>
<proteinExistence type="inferred from homology"/>
<dbReference type="InterPro" id="IPR011010">
    <property type="entry name" value="DNA_brk_join_enz"/>
</dbReference>
<gene>
    <name evidence="8" type="ORF">CAL13_05835</name>
</gene>
<keyword evidence="3 5" id="KW-0238">DNA-binding</keyword>
<organism evidence="8 9">
    <name type="scientific">Bordetella genomosp. 9</name>
    <dbReference type="NCBI Taxonomy" id="1416803"/>
    <lineage>
        <taxon>Bacteria</taxon>
        <taxon>Pseudomonadati</taxon>
        <taxon>Pseudomonadota</taxon>
        <taxon>Betaproteobacteria</taxon>
        <taxon>Burkholderiales</taxon>
        <taxon>Alcaligenaceae</taxon>
        <taxon>Bordetella</taxon>
    </lineage>
</organism>
<comment type="similarity">
    <text evidence="1">Belongs to the 'phage' integrase family.</text>
</comment>
<dbReference type="PROSITE" id="PS51898">
    <property type="entry name" value="TYR_RECOMBINASE"/>
    <property type="match status" value="1"/>
</dbReference>
<feature type="domain" description="Tyr recombinase" evidence="6">
    <location>
        <begin position="197"/>
        <end position="374"/>
    </location>
</feature>
<dbReference type="GO" id="GO:0006310">
    <property type="term" value="P:DNA recombination"/>
    <property type="evidence" value="ECO:0007669"/>
    <property type="project" value="UniProtKB-KW"/>
</dbReference>
<dbReference type="InterPro" id="IPR025166">
    <property type="entry name" value="Integrase_DNA_bind_dom"/>
</dbReference>
<dbReference type="EMBL" id="CP021109">
    <property type="protein sequence ID" value="ARP85781.1"/>
    <property type="molecule type" value="Genomic_DNA"/>
</dbReference>
<evidence type="ECO:0000256" key="1">
    <source>
        <dbReference type="ARBA" id="ARBA00008857"/>
    </source>
</evidence>
<keyword evidence="4" id="KW-0233">DNA recombination</keyword>
<dbReference type="Proteomes" id="UP000194139">
    <property type="component" value="Chromosome"/>
</dbReference>
<dbReference type="CDD" id="cd00801">
    <property type="entry name" value="INT_P4_C"/>
    <property type="match status" value="1"/>
</dbReference>
<dbReference type="GO" id="GO:0015074">
    <property type="term" value="P:DNA integration"/>
    <property type="evidence" value="ECO:0007669"/>
    <property type="project" value="UniProtKB-KW"/>
</dbReference>
<dbReference type="Gene3D" id="3.30.160.390">
    <property type="entry name" value="Integrase, DNA-binding domain"/>
    <property type="match status" value="1"/>
</dbReference>
<dbReference type="AlphaFoldDB" id="A0A1W6YXS3"/>
<name>A0A1W6YXS3_9BORD</name>
<evidence type="ECO:0000259" key="7">
    <source>
        <dbReference type="PROSITE" id="PS51900"/>
    </source>
</evidence>
<reference evidence="8 9" key="1">
    <citation type="submission" date="2017-05" db="EMBL/GenBank/DDBJ databases">
        <title>Complete and WGS of Bordetella genogroups.</title>
        <authorList>
            <person name="Spilker T."/>
            <person name="LiPuma J."/>
        </authorList>
    </citation>
    <scope>NUCLEOTIDE SEQUENCE [LARGE SCALE GENOMIC DNA]</scope>
    <source>
        <strain evidence="8 9">AU17164</strain>
    </source>
</reference>
<dbReference type="InterPro" id="IPR002104">
    <property type="entry name" value="Integrase_catalytic"/>
</dbReference>
<keyword evidence="2" id="KW-0229">DNA integration</keyword>
<protein>
    <submittedName>
        <fullName evidence="8">Integrase</fullName>
    </submittedName>
</protein>
<dbReference type="PROSITE" id="PS51900">
    <property type="entry name" value="CB"/>
    <property type="match status" value="1"/>
</dbReference>
<keyword evidence="9" id="KW-1185">Reference proteome</keyword>
<dbReference type="Gene3D" id="1.10.150.130">
    <property type="match status" value="1"/>
</dbReference>
<evidence type="ECO:0000313" key="9">
    <source>
        <dbReference type="Proteomes" id="UP000194139"/>
    </source>
</evidence>
<dbReference type="GO" id="GO:0003677">
    <property type="term" value="F:DNA binding"/>
    <property type="evidence" value="ECO:0007669"/>
    <property type="project" value="UniProtKB-UniRule"/>
</dbReference>
<dbReference type="SUPFAM" id="SSF56349">
    <property type="entry name" value="DNA breaking-rejoining enzymes"/>
    <property type="match status" value="1"/>
</dbReference>
<dbReference type="PANTHER" id="PTHR30629">
    <property type="entry name" value="PROPHAGE INTEGRASE"/>
    <property type="match status" value="1"/>
</dbReference>
<feature type="domain" description="Core-binding (CB)" evidence="7">
    <location>
        <begin position="91"/>
        <end position="172"/>
    </location>
</feature>
<dbReference type="InterPro" id="IPR013762">
    <property type="entry name" value="Integrase-like_cat_sf"/>
</dbReference>
<evidence type="ECO:0000259" key="6">
    <source>
        <dbReference type="PROSITE" id="PS51898"/>
    </source>
</evidence>
<dbReference type="InterPro" id="IPR010998">
    <property type="entry name" value="Integrase_recombinase_N"/>
</dbReference>
<evidence type="ECO:0000313" key="8">
    <source>
        <dbReference type="EMBL" id="ARP85781.1"/>
    </source>
</evidence>
<dbReference type="Pfam" id="PF22022">
    <property type="entry name" value="Phage_int_M"/>
    <property type="match status" value="1"/>
</dbReference>
<evidence type="ECO:0000256" key="5">
    <source>
        <dbReference type="PROSITE-ProRule" id="PRU01248"/>
    </source>
</evidence>
<dbReference type="InterPro" id="IPR044068">
    <property type="entry name" value="CB"/>
</dbReference>
<dbReference type="InterPro" id="IPR050808">
    <property type="entry name" value="Phage_Integrase"/>
</dbReference>
<dbReference type="Gene3D" id="1.10.443.10">
    <property type="entry name" value="Intergrase catalytic core"/>
    <property type="match status" value="1"/>
</dbReference>
<evidence type="ECO:0000256" key="3">
    <source>
        <dbReference type="ARBA" id="ARBA00023125"/>
    </source>
</evidence>
<dbReference type="Pfam" id="PF13356">
    <property type="entry name" value="Arm-DNA-bind_3"/>
    <property type="match status" value="1"/>
</dbReference>
<evidence type="ECO:0000256" key="2">
    <source>
        <dbReference type="ARBA" id="ARBA00022908"/>
    </source>
</evidence>
<dbReference type="InterPro" id="IPR038488">
    <property type="entry name" value="Integrase_DNA-bd_sf"/>
</dbReference>
<dbReference type="Pfam" id="PF00589">
    <property type="entry name" value="Phage_integrase"/>
    <property type="match status" value="1"/>
</dbReference>
<evidence type="ECO:0000256" key="4">
    <source>
        <dbReference type="ARBA" id="ARBA00023172"/>
    </source>
</evidence>
<sequence>MPLTDTQIRNEKPGDKPRKLADGGGLYLLVNRAGKYWRWKYRHGGKEKVMAFGVYPKVTLAKARKLHQEARAVLDTGADPMLVKKQPSGALTFEQVARQWWAHWSPARSERHAQYVIRRLEADIFPEIGGMPVGGIPASAFRDAVKKIENRGALDIAKRALQTCGQVMRYAVAHDLAERNPVADVRPADVLKTRKKRNYSRIDAKELPALLAAIDGYLGNEHTRLALRLMALTFVRTTELIAARWEEFDLNAARWNIPSERMKMKAPHIVPLSRQALAVLEELRAVSFGHALLFPGERNPETPMSNNTILYALYRMGYRGRMTGHGFRGVASTILHEHGWPHEHIELQLAHQERNEISAAYNHALYLKQRGKMMQWWADYLDSERKRR</sequence>
<dbReference type="RefSeq" id="WP_086071804.1">
    <property type="nucleotide sequence ID" value="NZ_CP021109.1"/>
</dbReference>